<dbReference type="PANTHER" id="PTHR34989">
    <property type="entry name" value="PROTEIN HDED"/>
    <property type="match status" value="1"/>
</dbReference>
<keyword evidence="1" id="KW-0812">Transmembrane</keyword>
<dbReference type="Proteomes" id="UP000190814">
    <property type="component" value="Unassembled WGS sequence"/>
</dbReference>
<keyword evidence="3" id="KW-1185">Reference proteome</keyword>
<dbReference type="PANTHER" id="PTHR34989:SF1">
    <property type="entry name" value="PROTEIN HDED"/>
    <property type="match status" value="1"/>
</dbReference>
<feature type="transmembrane region" description="Helical" evidence="1">
    <location>
        <begin position="97"/>
        <end position="118"/>
    </location>
</feature>
<protein>
    <submittedName>
        <fullName evidence="2">Uncharacterized membrane protein HdeD, DUF308 family</fullName>
    </submittedName>
</protein>
<dbReference type="RefSeq" id="WP_159444237.1">
    <property type="nucleotide sequence ID" value="NZ_FUXZ01000002.1"/>
</dbReference>
<accession>A0A1T4V3H3</accession>
<proteinExistence type="predicted"/>
<gene>
    <name evidence="2" type="ORF">SAMN02745111_00014</name>
</gene>
<keyword evidence="1" id="KW-1133">Transmembrane helix</keyword>
<feature type="transmembrane region" description="Helical" evidence="1">
    <location>
        <begin position="73"/>
        <end position="91"/>
    </location>
</feature>
<sequence length="217" mass="24224">MDEFLKEAKERVKEAQKSVIYRAVIFIIAGLIMVIWPLKVADFVCFGIALILGLFGARFIVNYMKKDLVQDFFRYDLVFGITLLIFAIFFIAKSESIMSFIPTVIGIIIIFNGVLKLQNAVDFARSNSKGFQNETWKKILIAAVINIVIGVLLVVFPLGAVSIAYRLLGIGVLYSGVSDIIIAMQFKNTVNSMSKKMSDTIRNSTIDGEGKFVDDDK</sequence>
<reference evidence="2 3" key="1">
    <citation type="submission" date="2017-02" db="EMBL/GenBank/DDBJ databases">
        <authorList>
            <person name="Peterson S.W."/>
        </authorList>
    </citation>
    <scope>NUCLEOTIDE SEQUENCE [LARGE SCALE GENOMIC DNA]</scope>
    <source>
        <strain evidence="2 3">ATCC 35992</strain>
    </source>
</reference>
<evidence type="ECO:0000313" key="2">
    <source>
        <dbReference type="EMBL" id="SKA59523.1"/>
    </source>
</evidence>
<dbReference type="AlphaFoldDB" id="A0A1T4V3H3"/>
<dbReference type="OrthoDB" id="1654642at2"/>
<dbReference type="GO" id="GO:0005886">
    <property type="term" value="C:plasma membrane"/>
    <property type="evidence" value="ECO:0007669"/>
    <property type="project" value="TreeGrafter"/>
</dbReference>
<organism evidence="2 3">
    <name type="scientific">Eubacterium uniforme</name>
    <dbReference type="NCBI Taxonomy" id="39495"/>
    <lineage>
        <taxon>Bacteria</taxon>
        <taxon>Bacillati</taxon>
        <taxon>Bacillota</taxon>
        <taxon>Clostridia</taxon>
        <taxon>Eubacteriales</taxon>
        <taxon>Eubacteriaceae</taxon>
        <taxon>Eubacterium</taxon>
    </lineage>
</organism>
<dbReference type="InterPro" id="IPR052712">
    <property type="entry name" value="Acid_resist_chaperone_HdeD"/>
</dbReference>
<dbReference type="EMBL" id="FUXZ01000002">
    <property type="protein sequence ID" value="SKA59523.1"/>
    <property type="molecule type" value="Genomic_DNA"/>
</dbReference>
<feature type="transmembrane region" description="Helical" evidence="1">
    <location>
        <begin position="164"/>
        <end position="186"/>
    </location>
</feature>
<keyword evidence="1" id="KW-0472">Membrane</keyword>
<evidence type="ECO:0000256" key="1">
    <source>
        <dbReference type="SAM" id="Phobius"/>
    </source>
</evidence>
<feature type="transmembrane region" description="Helical" evidence="1">
    <location>
        <begin position="43"/>
        <end position="61"/>
    </location>
</feature>
<dbReference type="InterPro" id="IPR005325">
    <property type="entry name" value="DUF308_memb"/>
</dbReference>
<name>A0A1T4V3H3_9FIRM</name>
<evidence type="ECO:0000313" key="3">
    <source>
        <dbReference type="Proteomes" id="UP000190814"/>
    </source>
</evidence>
<feature type="transmembrane region" description="Helical" evidence="1">
    <location>
        <begin position="139"/>
        <end position="158"/>
    </location>
</feature>
<dbReference type="Pfam" id="PF03729">
    <property type="entry name" value="DUF308"/>
    <property type="match status" value="2"/>
</dbReference>
<dbReference type="STRING" id="39495.SAMN02745111_00014"/>
<feature type="transmembrane region" description="Helical" evidence="1">
    <location>
        <begin position="20"/>
        <end position="37"/>
    </location>
</feature>